<organism evidence="7 8">
    <name type="scientific">Maledivibacter halophilus</name>
    <dbReference type="NCBI Taxonomy" id="36842"/>
    <lineage>
        <taxon>Bacteria</taxon>
        <taxon>Bacillati</taxon>
        <taxon>Bacillota</taxon>
        <taxon>Clostridia</taxon>
        <taxon>Peptostreptococcales</taxon>
        <taxon>Caminicellaceae</taxon>
        <taxon>Maledivibacter</taxon>
    </lineage>
</organism>
<evidence type="ECO:0000256" key="1">
    <source>
        <dbReference type="ARBA" id="ARBA00024353"/>
    </source>
</evidence>
<feature type="coiled-coil region" evidence="3">
    <location>
        <begin position="290"/>
        <end position="354"/>
    </location>
</feature>
<evidence type="ECO:0000256" key="3">
    <source>
        <dbReference type="SAM" id="Coils"/>
    </source>
</evidence>
<keyword evidence="4" id="KW-1133">Transmembrane helix</keyword>
<evidence type="ECO:0000256" key="4">
    <source>
        <dbReference type="SAM" id="Phobius"/>
    </source>
</evidence>
<dbReference type="STRING" id="36842.SAMN02194393_01909"/>
<dbReference type="Gene3D" id="1.10.10.1320">
    <property type="entry name" value="Anti-sigma factor, zinc-finger domain"/>
    <property type="match status" value="1"/>
</dbReference>
<dbReference type="GO" id="GO:0008270">
    <property type="term" value="F:zinc ion binding"/>
    <property type="evidence" value="ECO:0007669"/>
    <property type="project" value="UniProtKB-KW"/>
</dbReference>
<proteinExistence type="inferred from homology"/>
<dbReference type="InterPro" id="IPR027383">
    <property type="entry name" value="Znf_put"/>
</dbReference>
<keyword evidence="7" id="KW-0862">Zinc</keyword>
<dbReference type="Pfam" id="PF13490">
    <property type="entry name" value="zf-HC2"/>
    <property type="match status" value="1"/>
</dbReference>
<keyword evidence="4" id="KW-0472">Membrane</keyword>
<evidence type="ECO:0000313" key="8">
    <source>
        <dbReference type="Proteomes" id="UP000190285"/>
    </source>
</evidence>
<dbReference type="Proteomes" id="UP000190285">
    <property type="component" value="Unassembled WGS sequence"/>
</dbReference>
<reference evidence="7 8" key="1">
    <citation type="submission" date="2017-02" db="EMBL/GenBank/DDBJ databases">
        <authorList>
            <person name="Peterson S.W."/>
        </authorList>
    </citation>
    <scope>NUCLEOTIDE SEQUENCE [LARGE SCALE GENOMIC DNA]</scope>
    <source>
        <strain evidence="7 8">M1</strain>
    </source>
</reference>
<dbReference type="Pfam" id="PF14257">
    <property type="entry name" value="DUF4349"/>
    <property type="match status" value="1"/>
</dbReference>
<name>A0A1T5KKH6_9FIRM</name>
<dbReference type="EMBL" id="FUZT01000004">
    <property type="protein sequence ID" value="SKC64227.1"/>
    <property type="molecule type" value="Genomic_DNA"/>
</dbReference>
<dbReference type="InterPro" id="IPR041916">
    <property type="entry name" value="Anti_sigma_zinc_sf"/>
</dbReference>
<evidence type="ECO:0000256" key="2">
    <source>
        <dbReference type="ARBA" id="ARBA00024438"/>
    </source>
</evidence>
<keyword evidence="4" id="KW-0812">Transmembrane</keyword>
<feature type="transmembrane region" description="Helical" evidence="4">
    <location>
        <begin position="98"/>
        <end position="121"/>
    </location>
</feature>
<evidence type="ECO:0000259" key="5">
    <source>
        <dbReference type="Pfam" id="PF13490"/>
    </source>
</evidence>
<dbReference type="RefSeq" id="WP_079491481.1">
    <property type="nucleotide sequence ID" value="NZ_FUZT01000004.1"/>
</dbReference>
<keyword evidence="7" id="KW-0479">Metal-binding</keyword>
<dbReference type="AlphaFoldDB" id="A0A1T5KKH6"/>
<dbReference type="InterPro" id="IPR025645">
    <property type="entry name" value="DUF4349"/>
</dbReference>
<comment type="similarity">
    <text evidence="1">Belongs to the zinc-associated anti-sigma factor (ZAS) superfamily. Anti-sigma-W factor family.</text>
</comment>
<keyword evidence="7" id="KW-0863">Zinc-finger</keyword>
<feature type="domain" description="Putative zinc-finger" evidence="5">
    <location>
        <begin position="3"/>
        <end position="36"/>
    </location>
</feature>
<dbReference type="OrthoDB" id="9808253at2"/>
<feature type="domain" description="DUF4349" evidence="6">
    <location>
        <begin position="205"/>
        <end position="366"/>
    </location>
</feature>
<evidence type="ECO:0000313" key="7">
    <source>
        <dbReference type="EMBL" id="SKC64227.1"/>
    </source>
</evidence>
<keyword evidence="3" id="KW-0175">Coiled coil</keyword>
<keyword evidence="8" id="KW-1185">Reference proteome</keyword>
<sequence>MRCDKVKEILSLYIDNQLDDGENKEIENHIKMCEECNREYEDLLFIKKLLSETPQAQLPEGFKADLHDKLVKCKELEKAELINSRQTDKDKFKTKRKINWRILSGIAAGIFIMVVSVSSILNNNFMMDKSAETEQAAPKEAMPFSISQHEAGSPAEEKMEESMEESKEYNMARGNSKDIKLTAENRSIAPMKEKQEDIKDLEDKKIIVNGHIHLETKEYALSYEKIVNITTDNKGFIQSSSTSYKEPVKKHSEKSLKTGNIIIRIPKDKFNSIFNEIITMDAIIDEKQNINDITDEYIKAVAEKENLNLEENKLKDEVNKKEDAEQISNVKRKLTKVLEAKDELSKEITRLNDITDLATIKIYIDEVD</sequence>
<accession>A0A1T5KKH6</accession>
<evidence type="ECO:0000259" key="6">
    <source>
        <dbReference type="Pfam" id="PF14257"/>
    </source>
</evidence>
<protein>
    <recommendedName>
        <fullName evidence="2">Anti-sigma-W factor RsiW</fullName>
    </recommendedName>
</protein>
<gene>
    <name evidence="7" type="ORF">SAMN02194393_01909</name>
</gene>